<evidence type="ECO:0000313" key="3">
    <source>
        <dbReference type="Proteomes" id="UP001366085"/>
    </source>
</evidence>
<evidence type="ECO:0000259" key="1">
    <source>
        <dbReference type="Pfam" id="PF08840"/>
    </source>
</evidence>
<comment type="caution">
    <text evidence="2">The sequence shown here is derived from an EMBL/GenBank/DDBJ whole genome shotgun (WGS) entry which is preliminary data.</text>
</comment>
<dbReference type="Gene3D" id="3.40.50.1820">
    <property type="entry name" value="alpha/beta hydrolase"/>
    <property type="match status" value="1"/>
</dbReference>
<keyword evidence="3" id="KW-1185">Reference proteome</keyword>
<reference evidence="2 3" key="1">
    <citation type="submission" date="2024-02" db="EMBL/GenBank/DDBJ databases">
        <authorList>
            <person name="Saticioglu I.B."/>
        </authorList>
    </citation>
    <scope>NUCLEOTIDE SEQUENCE [LARGE SCALE GENOMIC DNA]</scope>
    <source>
        <strain evidence="2 3">Mu-43</strain>
    </source>
</reference>
<feature type="domain" description="BAAT/Acyl-CoA thioester hydrolase C-terminal" evidence="1">
    <location>
        <begin position="80"/>
        <end position="263"/>
    </location>
</feature>
<dbReference type="SUPFAM" id="SSF53474">
    <property type="entry name" value="alpha/beta-Hydrolases"/>
    <property type="match status" value="1"/>
</dbReference>
<dbReference type="PANTHER" id="PTHR10824:SF4">
    <property type="entry name" value="ACYL-COENZYME A THIOESTERASE 1-LIKE"/>
    <property type="match status" value="1"/>
</dbReference>
<proteinExistence type="predicted"/>
<dbReference type="PANTHER" id="PTHR10824">
    <property type="entry name" value="ACYL-COENZYME A THIOESTERASE-RELATED"/>
    <property type="match status" value="1"/>
</dbReference>
<organism evidence="2 3">
    <name type="scientific">Microbacterium istanbulense</name>
    <dbReference type="NCBI Taxonomy" id="3122049"/>
    <lineage>
        <taxon>Bacteria</taxon>
        <taxon>Bacillati</taxon>
        <taxon>Actinomycetota</taxon>
        <taxon>Actinomycetes</taxon>
        <taxon>Micrococcales</taxon>
        <taxon>Microbacteriaceae</taxon>
        <taxon>Microbacterium</taxon>
    </lineage>
</organism>
<dbReference type="EMBL" id="JBBDGN010000009">
    <property type="protein sequence ID" value="MEJ1092141.1"/>
    <property type="molecule type" value="Genomic_DNA"/>
</dbReference>
<dbReference type="Proteomes" id="UP001366085">
    <property type="component" value="Unassembled WGS sequence"/>
</dbReference>
<dbReference type="GO" id="GO:0016787">
    <property type="term" value="F:hydrolase activity"/>
    <property type="evidence" value="ECO:0007669"/>
    <property type="project" value="UniProtKB-KW"/>
</dbReference>
<dbReference type="InterPro" id="IPR029058">
    <property type="entry name" value="AB_hydrolase_fold"/>
</dbReference>
<dbReference type="RefSeq" id="WP_337320393.1">
    <property type="nucleotide sequence ID" value="NZ_JBBDGN010000009.1"/>
</dbReference>
<keyword evidence="2" id="KW-0378">Hydrolase</keyword>
<name>A0ABU8LNI2_9MICO</name>
<evidence type="ECO:0000313" key="2">
    <source>
        <dbReference type="EMBL" id="MEJ1092141.1"/>
    </source>
</evidence>
<sequence>MTAPADVYDALPAEPSGTAVLLLAGSSGRLEQGRADLLAAHGARVRAMRWFGGLGQRPAPHEVPLELFLAEMDRLRGDSDRVALFGTSFGAEAVLTVASVAEVDATIAVAPSSVVWAGETGGDWSSHWTLDGIPLPFVPFEPSWRPSTDPPEYRSLYLQSLRRDPVVTDAGRIPVERIGGEVLLVVGGDDRVWPSDAFAEQIVQARQAAELATTVVSHPDAGHRMLLPGETAMPGGIRMARGGGATADAALGALAWPEIVRMLHLR</sequence>
<dbReference type="InterPro" id="IPR014940">
    <property type="entry name" value="BAAT_C"/>
</dbReference>
<protein>
    <submittedName>
        <fullName evidence="2">Acyl-CoA thioester hydrolase/BAAT C-terminal domain-containing protein</fullName>
    </submittedName>
</protein>
<accession>A0ABU8LNI2</accession>
<gene>
    <name evidence="2" type="ORF">WDU93_10600</name>
</gene>
<dbReference type="Pfam" id="PF08840">
    <property type="entry name" value="BAAT_C"/>
    <property type="match status" value="1"/>
</dbReference>